<protein>
    <submittedName>
        <fullName evidence="2">Extensin</fullName>
    </submittedName>
</protein>
<accession>A0A2A4I1V6</accession>
<reference evidence="2 3" key="1">
    <citation type="submission" date="2017-09" db="EMBL/GenBank/DDBJ databases">
        <title>Sphingomonas ginsenosidimutans KACC 14949, whole genome shotgun sequence.</title>
        <authorList>
            <person name="Feng G."/>
            <person name="Zhu H."/>
        </authorList>
    </citation>
    <scope>NUCLEOTIDE SEQUENCE [LARGE SCALE GENOMIC DNA]</scope>
    <source>
        <strain evidence="2 3">KACC 14949</strain>
    </source>
</reference>
<organism evidence="2 3">
    <name type="scientific">Sphingomonas ginsenosidimutans</name>
    <dbReference type="NCBI Taxonomy" id="862134"/>
    <lineage>
        <taxon>Bacteria</taxon>
        <taxon>Pseudomonadati</taxon>
        <taxon>Pseudomonadota</taxon>
        <taxon>Alphaproteobacteria</taxon>
        <taxon>Sphingomonadales</taxon>
        <taxon>Sphingomonadaceae</taxon>
        <taxon>Sphingomonas</taxon>
    </lineage>
</organism>
<sequence length="245" mass="26250">MRAVRRVIAITAALALVAVAALLIWAQARGRPQDLPWTRLDLAQPVGLFTGRKLTALGDDAPRCRALLTDAGVRFTALPALRPTGAGSCGYDDAVRLERGGAGAIPFAAPVPGVACPVAAALALWEWHVVAPAAQRHFGARVTRIDHFGSYSCRRMYGRDAGSWSEHSTANAIDIAGFRLSDGTRITLAGDWNGAPAKAAFLREVRDGACDLFATVLSPDYNAAHRDHFHLDQAQRGTMGWRACR</sequence>
<feature type="domain" description="Extensin-like C-terminal" evidence="1">
    <location>
        <begin position="63"/>
        <end position="245"/>
    </location>
</feature>
<proteinExistence type="predicted"/>
<keyword evidence="3" id="KW-1185">Reference proteome</keyword>
<dbReference type="AlphaFoldDB" id="A0A2A4I1V6"/>
<comment type="caution">
    <text evidence="2">The sequence shown here is derived from an EMBL/GenBank/DDBJ whole genome shotgun (WGS) entry which is preliminary data.</text>
</comment>
<evidence type="ECO:0000259" key="1">
    <source>
        <dbReference type="Pfam" id="PF06904"/>
    </source>
</evidence>
<dbReference type="InterPro" id="IPR009683">
    <property type="entry name" value="Extensin-like_C"/>
</dbReference>
<evidence type="ECO:0000313" key="3">
    <source>
        <dbReference type="Proteomes" id="UP000218784"/>
    </source>
</evidence>
<dbReference type="Pfam" id="PF06904">
    <property type="entry name" value="Extensin-like_C"/>
    <property type="match status" value="1"/>
</dbReference>
<gene>
    <name evidence="2" type="ORF">COA17_01970</name>
</gene>
<dbReference type="Proteomes" id="UP000218784">
    <property type="component" value="Unassembled WGS sequence"/>
</dbReference>
<name>A0A2A4I1V6_9SPHN</name>
<evidence type="ECO:0000313" key="2">
    <source>
        <dbReference type="EMBL" id="PCG10243.1"/>
    </source>
</evidence>
<dbReference type="EMBL" id="NWVD01000001">
    <property type="protein sequence ID" value="PCG10243.1"/>
    <property type="molecule type" value="Genomic_DNA"/>
</dbReference>